<gene>
    <name evidence="1" type="ORF">DF200_08690</name>
</gene>
<accession>A0A2U2MQW3</accession>
<dbReference type="Proteomes" id="UP000245753">
    <property type="component" value="Unassembled WGS sequence"/>
</dbReference>
<evidence type="ECO:0000313" key="1">
    <source>
        <dbReference type="EMBL" id="PWG59219.1"/>
    </source>
</evidence>
<name>A0A2U2MQW3_9BIFI</name>
<organism evidence="1 2">
    <name type="scientific">Bifidobacterium catulorum</name>
    <dbReference type="NCBI Taxonomy" id="1630173"/>
    <lineage>
        <taxon>Bacteria</taxon>
        <taxon>Bacillati</taxon>
        <taxon>Actinomycetota</taxon>
        <taxon>Actinomycetes</taxon>
        <taxon>Bifidobacteriales</taxon>
        <taxon>Bifidobacteriaceae</taxon>
        <taxon>Bifidobacterium</taxon>
    </lineage>
</organism>
<dbReference type="OrthoDB" id="4727201at2"/>
<keyword evidence="2" id="KW-1185">Reference proteome</keyword>
<sequence length="106" mass="12169">MVKADLLQPSTVIVEISDVLKLARIADRDVDAAFCASLHRSAVLAYFVHHEFDLETISDLLVDRDAYIQAERMYEGDRWLIAEELNLTVDVIDDYRLLLRYEGVGR</sequence>
<dbReference type="AlphaFoldDB" id="A0A2U2MQW3"/>
<dbReference type="RefSeq" id="WP_109137883.1">
    <property type="nucleotide sequence ID" value="NZ_QFFN01000030.1"/>
</dbReference>
<comment type="caution">
    <text evidence="1">The sequence shown here is derived from an EMBL/GenBank/DDBJ whole genome shotgun (WGS) entry which is preliminary data.</text>
</comment>
<protein>
    <submittedName>
        <fullName evidence="1">Uncharacterized protein</fullName>
    </submittedName>
</protein>
<reference evidence="1 2" key="1">
    <citation type="journal article" date="2018" name="Int. J. Syst. Evol. Microbiol.">
        <title>Bifidobacterium catulorum sp. nov., a novel taxon from the faeces of the baby common marmoset (Callithrix jacchus).</title>
        <authorList>
            <person name="Modesto M."/>
            <person name="Michelini S."/>
            <person name="Oki K."/>
            <person name="Biavati B."/>
            <person name="Watanabe K."/>
            <person name="Mattarelli P."/>
        </authorList>
    </citation>
    <scope>NUCLEOTIDE SEQUENCE [LARGE SCALE GENOMIC DNA]</scope>
    <source>
        <strain evidence="1 2">MRM 8.19</strain>
    </source>
</reference>
<evidence type="ECO:0000313" key="2">
    <source>
        <dbReference type="Proteomes" id="UP000245753"/>
    </source>
</evidence>
<dbReference type="EMBL" id="QFFN01000030">
    <property type="protein sequence ID" value="PWG59219.1"/>
    <property type="molecule type" value="Genomic_DNA"/>
</dbReference>
<proteinExistence type="predicted"/>